<dbReference type="KEGG" id="vg:26516566"/>
<feature type="compositionally biased region" description="Basic and acidic residues" evidence="1">
    <location>
        <begin position="861"/>
        <end position="878"/>
    </location>
</feature>
<feature type="transmembrane region" description="Helical" evidence="2">
    <location>
        <begin position="409"/>
        <end position="434"/>
    </location>
</feature>
<reference evidence="3 4" key="1">
    <citation type="submission" date="2014-11" db="EMBL/GenBank/DDBJ databases">
        <authorList>
            <person name="Fedida A."/>
            <person name="Lindell D."/>
        </authorList>
    </citation>
    <scope>NUCLEOTIDE SEQUENCE [LARGE SCALE GENOMIC DNA]</scope>
</reference>
<feature type="region of interest" description="Disordered" evidence="1">
    <location>
        <begin position="82"/>
        <end position="115"/>
    </location>
</feature>
<sequence>MDKPKTVIKKPALYKMVSFKGVDDSASKETKEIQTGLKANLSAQNSLGGTLNSIALALEKQTTTMRDMVQYQISQKGIQDRYKKKKEADEARAAARQKIEDKKEKQREKRDDAAQVETTSSKVIGGLVEATAKTFGGFFALLGSLASWIMGGIVKFAIFDWMAKNPDKVQRLAKGLFSIGKWAFEITSKLIGFAGGGLMKFLENPLSLQGFFGALQFALGVAPIFATFAILKNPMLAIKGIKAVVGMLFGMVTNLMKATKLGGKLRKVGQGVIGSTLGRTALIGGGAYAAARLSGADQAEAIGTGVGAGAGSAIGSTLGAATGIPGAGMLAGAAGAFVGGAVGGGIGKAMEPIIEPFKKFFAAIGGVFSAIFTPIQEAAGSFFKALGGAFNAVLDFIEPSLPLIKKVGAFFGTVAFAPLIGLMKALTFVLGFFAGGKDKDKKQKPEKPKKKPVKTTVRKTVSGRFNMDTGQAYINDKEVSTDEYVAYFNMSRAEKLAKYGVEVKAAGGAVVVPNMDEGGEAPKSSMLDDMFGMANVIRNIMGKKVTALAKLFTMPIKAVGIAIVSVIAKIGQLFAKFLPGPLKSMLGNFLRPLADVFGIPMGILGTSGGEDADADNAEQEKEGNEVRDLNKAIGKGKESVLGLMGKLVKTLTDEDSPLNKGGKKRNLFNPMTWFAGGGEYSRLPQMAAGGWINGPMSGYPVSLDGGKSTSFIGHGLEWVGYPKKASGGSAFIVPFNTPKTKGNPGLTSRRMKEASSKGYALPRFSKGGEYKNITNYKTLIKAGGKVEDTGNVGGFRQVKIMYPPYKVKSGFLGLGTREKRRVFTFGSSEGLNMPIEEFVNLKMADAWSKVTPTTTVSGDVIKPDKRMRGSGAKDRGREGGNFSGQQQKNIRGEYAFKNRVKSENKMDPAARTEMRDPAVMAVKFTLDKAGKVFNKVVDTGKKLLGFKTEENSDRRRAKEEANQAIGAAVEAQNEAVAKMSQGGEGQASQPENTPVVTPNFEQWNEADPYLLSKFTRFREVKADLDYTPRLK</sequence>
<proteinExistence type="predicted"/>
<feature type="region of interest" description="Disordered" evidence="1">
    <location>
        <begin position="974"/>
        <end position="998"/>
    </location>
</feature>
<evidence type="ECO:0000313" key="4">
    <source>
        <dbReference type="Proteomes" id="UP000032135"/>
    </source>
</evidence>
<evidence type="ECO:0000256" key="2">
    <source>
        <dbReference type="SAM" id="Phobius"/>
    </source>
</evidence>
<evidence type="ECO:0000313" key="3">
    <source>
        <dbReference type="EMBL" id="AJK27448.1"/>
    </source>
</evidence>
<feature type="compositionally biased region" description="Polar residues" evidence="1">
    <location>
        <begin position="986"/>
        <end position="998"/>
    </location>
</feature>
<accession>A0A0C5AIM4</accession>
<feature type="compositionally biased region" description="Basic and acidic residues" evidence="1">
    <location>
        <begin position="82"/>
        <end position="113"/>
    </location>
</feature>
<feature type="transmembrane region" description="Helical" evidence="2">
    <location>
        <begin position="547"/>
        <end position="568"/>
    </location>
</feature>
<dbReference type="EMBL" id="KP211958">
    <property type="protein sequence ID" value="AJK27448.1"/>
    <property type="molecule type" value="Genomic_DNA"/>
</dbReference>
<keyword evidence="2" id="KW-0472">Membrane</keyword>
<feature type="transmembrane region" description="Helical" evidence="2">
    <location>
        <begin position="138"/>
        <end position="159"/>
    </location>
</feature>
<dbReference type="GeneID" id="26516566"/>
<keyword evidence="4" id="KW-1185">Reference proteome</keyword>
<keyword evidence="2" id="KW-0812">Transmembrane</keyword>
<feature type="transmembrane region" description="Helical" evidence="2">
    <location>
        <begin position="237"/>
        <end position="256"/>
    </location>
</feature>
<feature type="region of interest" description="Disordered" evidence="1">
    <location>
        <begin position="857"/>
        <end position="886"/>
    </location>
</feature>
<feature type="transmembrane region" description="Helical" evidence="2">
    <location>
        <begin position="360"/>
        <end position="376"/>
    </location>
</feature>
<protein>
    <submittedName>
        <fullName evidence="3">Uncharacterized protein</fullName>
    </submittedName>
</protein>
<evidence type="ECO:0000256" key="1">
    <source>
        <dbReference type="SAM" id="MobiDB-lite"/>
    </source>
</evidence>
<name>A0A0C5AIM4_9CAUD</name>
<keyword evidence="2" id="KW-1133">Transmembrane helix</keyword>
<organism evidence="3 4">
    <name type="scientific">Cyanophage P-TIM40</name>
    <dbReference type="NCBI Taxonomy" id="1589733"/>
    <lineage>
        <taxon>Viruses</taxon>
        <taxon>Duplodnaviria</taxon>
        <taxon>Heunggongvirae</taxon>
        <taxon>Uroviricota</taxon>
        <taxon>Caudoviricetes</taxon>
        <taxon>Pantevenvirales</taxon>
        <taxon>Kyanoviridae</taxon>
        <taxon>Libanvirus</taxon>
        <taxon>Libanvirus ptim40</taxon>
    </lineage>
</organism>
<dbReference type="OrthoDB" id="2603at10239"/>
<feature type="transmembrane region" description="Helical" evidence="2">
    <location>
        <begin position="211"/>
        <end position="231"/>
    </location>
</feature>
<dbReference type="Proteomes" id="UP000032135">
    <property type="component" value="Segment"/>
</dbReference>
<dbReference type="RefSeq" id="YP_009188096.1">
    <property type="nucleotide sequence ID" value="NC_028663.1"/>
</dbReference>
<gene>
    <name evidence="3" type="ORF">PTIM40_21</name>
</gene>